<evidence type="ECO:0000256" key="1">
    <source>
        <dbReference type="ARBA" id="ARBA00009249"/>
    </source>
</evidence>
<comment type="similarity">
    <text evidence="1 3">Belongs to the GcvH family.</text>
</comment>
<dbReference type="PANTHER" id="PTHR11715:SF3">
    <property type="entry name" value="GLYCINE CLEAVAGE SYSTEM H PROTEIN-RELATED"/>
    <property type="match status" value="1"/>
</dbReference>
<dbReference type="PROSITE" id="PS00189">
    <property type="entry name" value="LIPOYL"/>
    <property type="match status" value="1"/>
</dbReference>
<comment type="function">
    <text evidence="3">The glycine cleavage system catalyzes the degradation of glycine. The H protein shuttles the methylamine group of glycine from the P protein to the T protein.</text>
</comment>
<keyword evidence="6" id="KW-1185">Reference proteome</keyword>
<dbReference type="NCBIfam" id="NF002270">
    <property type="entry name" value="PRK01202.1"/>
    <property type="match status" value="1"/>
</dbReference>
<dbReference type="InterPro" id="IPR000089">
    <property type="entry name" value="Biotin_lipoyl"/>
</dbReference>
<dbReference type="InterPro" id="IPR017453">
    <property type="entry name" value="GCV_H_sub"/>
</dbReference>
<dbReference type="SUPFAM" id="SSF51230">
    <property type="entry name" value="Single hybrid motif"/>
    <property type="match status" value="1"/>
</dbReference>
<dbReference type="CDD" id="cd06848">
    <property type="entry name" value="GCS_H"/>
    <property type="match status" value="1"/>
</dbReference>
<dbReference type="Proteomes" id="UP001065265">
    <property type="component" value="Chromosome"/>
</dbReference>
<accession>A0ABY5SYB1</accession>
<keyword evidence="2 3" id="KW-0450">Lipoyl</keyword>
<protein>
    <recommendedName>
        <fullName evidence="3">Glycine cleavage system H protein</fullName>
    </recommendedName>
</protein>
<dbReference type="HAMAP" id="MF_00272">
    <property type="entry name" value="GcvH"/>
    <property type="match status" value="1"/>
</dbReference>
<gene>
    <name evidence="3 5" type="primary">gcvH</name>
    <name evidence="5" type="ORF">L1F33_13955</name>
</gene>
<dbReference type="Pfam" id="PF01597">
    <property type="entry name" value="GCV_H"/>
    <property type="match status" value="1"/>
</dbReference>
<dbReference type="NCBIfam" id="TIGR00527">
    <property type="entry name" value="gcvH"/>
    <property type="match status" value="1"/>
</dbReference>
<dbReference type="InterPro" id="IPR033753">
    <property type="entry name" value="GCV_H/Fam206"/>
</dbReference>
<feature type="domain" description="Lipoyl-binding" evidence="4">
    <location>
        <begin position="18"/>
        <end position="100"/>
    </location>
</feature>
<proteinExistence type="inferred from homology"/>
<comment type="subunit">
    <text evidence="3">The glycine cleavage system is composed of four proteins: P, T, L and H.</text>
</comment>
<reference evidence="5" key="1">
    <citation type="submission" date="2022-02" db="EMBL/GenBank/DDBJ databases">
        <title>Qipengyuania spongiae sp. nov., isolated from marine sponge.</title>
        <authorList>
            <person name="Li Z."/>
            <person name="Zhang M."/>
        </authorList>
    </citation>
    <scope>NUCLEOTIDE SEQUENCE</scope>
    <source>
        <strain evidence="5">PHS-Z21</strain>
    </source>
</reference>
<evidence type="ECO:0000259" key="4">
    <source>
        <dbReference type="PROSITE" id="PS50968"/>
    </source>
</evidence>
<dbReference type="RefSeq" id="WP_265558538.1">
    <property type="nucleotide sequence ID" value="NZ_CP092471.1"/>
</dbReference>
<comment type="cofactor">
    <cofactor evidence="3">
        <name>(R)-lipoate</name>
        <dbReference type="ChEBI" id="CHEBI:83088"/>
    </cofactor>
    <text evidence="3">Binds 1 lipoyl cofactor covalently.</text>
</comment>
<dbReference type="PROSITE" id="PS50968">
    <property type="entry name" value="BIOTINYL_LIPOYL"/>
    <property type="match status" value="1"/>
</dbReference>
<dbReference type="InterPro" id="IPR011053">
    <property type="entry name" value="Single_hybrid_motif"/>
</dbReference>
<organism evidence="5 6">
    <name type="scientific">Qipengyuania spongiae</name>
    <dbReference type="NCBI Taxonomy" id="2909673"/>
    <lineage>
        <taxon>Bacteria</taxon>
        <taxon>Pseudomonadati</taxon>
        <taxon>Pseudomonadota</taxon>
        <taxon>Alphaproteobacteria</taxon>
        <taxon>Sphingomonadales</taxon>
        <taxon>Erythrobacteraceae</taxon>
        <taxon>Qipengyuania</taxon>
    </lineage>
</organism>
<dbReference type="InterPro" id="IPR003016">
    <property type="entry name" value="2-oxoA_DH_lipoyl-BS"/>
</dbReference>
<evidence type="ECO:0000313" key="5">
    <source>
        <dbReference type="EMBL" id="UVI39310.1"/>
    </source>
</evidence>
<evidence type="ECO:0000313" key="6">
    <source>
        <dbReference type="Proteomes" id="UP001065265"/>
    </source>
</evidence>
<sequence length="123" mass="13275">MARYFTEEHEWIDVEGDTATVGITDYAQEQLGDIVFVELPEVGATVDKGKDAAVVESVKAASDVYAPISGEVTETNGSLDDDPSLVNSSPEDDGWFFKLTIADKSQLDGLMDKAAYKSFCDGL</sequence>
<name>A0ABY5SYB1_9SPHN</name>
<dbReference type="PANTHER" id="PTHR11715">
    <property type="entry name" value="GLYCINE CLEAVAGE SYSTEM H PROTEIN"/>
    <property type="match status" value="1"/>
</dbReference>
<evidence type="ECO:0000256" key="2">
    <source>
        <dbReference type="ARBA" id="ARBA00022823"/>
    </source>
</evidence>
<dbReference type="Gene3D" id="2.40.50.100">
    <property type="match status" value="1"/>
</dbReference>
<evidence type="ECO:0000256" key="3">
    <source>
        <dbReference type="HAMAP-Rule" id="MF_00272"/>
    </source>
</evidence>
<dbReference type="InterPro" id="IPR002930">
    <property type="entry name" value="GCV_H"/>
</dbReference>
<feature type="modified residue" description="N6-lipoyllysine" evidence="3">
    <location>
        <position position="59"/>
    </location>
</feature>
<dbReference type="EMBL" id="CP092471">
    <property type="protein sequence ID" value="UVI39310.1"/>
    <property type="molecule type" value="Genomic_DNA"/>
</dbReference>